<gene>
    <name evidence="1" type="ORF">GRI75_13190</name>
</gene>
<dbReference type="AlphaFoldDB" id="A0A6I4UXD3"/>
<dbReference type="EMBL" id="WTYK01000008">
    <property type="protein sequence ID" value="MXP42594.1"/>
    <property type="molecule type" value="Genomic_DNA"/>
</dbReference>
<keyword evidence="2" id="KW-1185">Reference proteome</keyword>
<protein>
    <submittedName>
        <fullName evidence="1">Uncharacterized protein</fullName>
    </submittedName>
</protein>
<proteinExistence type="predicted"/>
<comment type="caution">
    <text evidence="1">The sequence shown here is derived from an EMBL/GenBank/DDBJ whole genome shotgun (WGS) entry which is preliminary data.</text>
</comment>
<organism evidence="1 2">
    <name type="scientific">Croceibacterium soli</name>
    <dbReference type="NCBI Taxonomy" id="1739690"/>
    <lineage>
        <taxon>Bacteria</taxon>
        <taxon>Pseudomonadati</taxon>
        <taxon>Pseudomonadota</taxon>
        <taxon>Alphaproteobacteria</taxon>
        <taxon>Sphingomonadales</taxon>
        <taxon>Erythrobacteraceae</taxon>
        <taxon>Croceibacterium</taxon>
    </lineage>
</organism>
<name>A0A6I4UXD3_9SPHN</name>
<dbReference type="OrthoDB" id="8478878at2"/>
<dbReference type="Proteomes" id="UP000469159">
    <property type="component" value="Unassembled WGS sequence"/>
</dbReference>
<dbReference type="RefSeq" id="WP_160747441.1">
    <property type="nucleotide sequence ID" value="NZ_WTYK01000008.1"/>
</dbReference>
<sequence length="339" mass="37914">MGGDTAGRAGDRPERCVHCHGSAIVRRGFRRKKFELVQLWRCRSCGRTFPAQRASGKTYPLKLILQALTLFYQGETRERTVELIRQRFGIAVPVRTLASWLAEYRELTTYAPMRKKIRAAFPPDRLVRTVRLHHQQVRQFRVHQGKLAALLGEPGQRALAPIADYLDAVPADVPQAPIFGNVARFSTAAPFDGNAFAIRRRDGQHACRVADLVLPSTGGRRQHDEVLQFMLWTDSATVVVEVPIYLAVEDGEHLRASGFDRPAEPPPAPAAYIDVLQIRDGRIHILAYKPGACKEQPIAQLMLCALALSVLTGLSLSRFVCAWFDEHDYGEFDPVQAGR</sequence>
<evidence type="ECO:0000313" key="1">
    <source>
        <dbReference type="EMBL" id="MXP42594.1"/>
    </source>
</evidence>
<evidence type="ECO:0000313" key="2">
    <source>
        <dbReference type="Proteomes" id="UP000469159"/>
    </source>
</evidence>
<accession>A0A6I4UXD3</accession>
<reference evidence="1 2" key="1">
    <citation type="submission" date="2019-12" db="EMBL/GenBank/DDBJ databases">
        <title>Genomic-based taxomic classification of the family Erythrobacteraceae.</title>
        <authorList>
            <person name="Xu L."/>
        </authorList>
    </citation>
    <scope>NUCLEOTIDE SEQUENCE [LARGE SCALE GENOMIC DNA]</scope>
    <source>
        <strain evidence="1 2">MCCC 1K02066</strain>
    </source>
</reference>